<sequence>MILLIIGFIFILSWVISGYRHGLVNGLLRLALWFIVWYIAIKFARPVGAVLTQFVDGQFVRTGVPQHVVNQGSQFLASGLVFSLLIMLGGTVSHYVLRSLKIIRHIPLLGWVDGALGAFLYGAIGMVIAFFALELLSVVPNVWIQDQFLNTPELNRLLDNAPFFAQQIYQWWL</sequence>
<dbReference type="RefSeq" id="WP_013103209.1">
    <property type="nucleotide sequence ID" value="NZ_CP037939.1"/>
</dbReference>
<gene>
    <name evidence="6" type="ORF">EW139_02640</name>
</gene>
<evidence type="ECO:0000256" key="5">
    <source>
        <dbReference type="SAM" id="Phobius"/>
    </source>
</evidence>
<keyword evidence="7" id="KW-1185">Reference proteome</keyword>
<keyword evidence="2 5" id="KW-0812">Transmembrane</keyword>
<evidence type="ECO:0000313" key="7">
    <source>
        <dbReference type="Proteomes" id="UP000295756"/>
    </source>
</evidence>
<name>A0ABX5SJ68_9LACO</name>
<evidence type="ECO:0000256" key="2">
    <source>
        <dbReference type="ARBA" id="ARBA00022692"/>
    </source>
</evidence>
<dbReference type="Proteomes" id="UP000295756">
    <property type="component" value="Chromosome"/>
</dbReference>
<evidence type="ECO:0000256" key="3">
    <source>
        <dbReference type="ARBA" id="ARBA00022989"/>
    </source>
</evidence>
<feature type="transmembrane region" description="Helical" evidence="5">
    <location>
        <begin position="75"/>
        <end position="97"/>
    </location>
</feature>
<dbReference type="Pfam" id="PF02674">
    <property type="entry name" value="Colicin_V"/>
    <property type="match status" value="1"/>
</dbReference>
<accession>A0ABX5SJ68</accession>
<dbReference type="InterPro" id="IPR003825">
    <property type="entry name" value="Colicin-V_CvpA"/>
</dbReference>
<evidence type="ECO:0000256" key="1">
    <source>
        <dbReference type="ARBA" id="ARBA00004141"/>
    </source>
</evidence>
<organism evidence="6 7">
    <name type="scientific">Leuconostoc kimchii</name>
    <dbReference type="NCBI Taxonomy" id="136609"/>
    <lineage>
        <taxon>Bacteria</taxon>
        <taxon>Bacillati</taxon>
        <taxon>Bacillota</taxon>
        <taxon>Bacilli</taxon>
        <taxon>Lactobacillales</taxon>
        <taxon>Lactobacillaceae</taxon>
        <taxon>Leuconostoc</taxon>
    </lineage>
</organism>
<reference evidence="6 7" key="1">
    <citation type="submission" date="2019-03" db="EMBL/GenBank/DDBJ databases">
        <title>Complete Genome Sequence of Leuconostoc kimchii strain NKJ218 Isolated from Homemade Kimchi.</title>
        <authorList>
            <person name="Jung J.Y."/>
            <person name="Jin H.M."/>
            <person name="Jung J.-W."/>
            <person name="Lee S.-Y."/>
            <person name="Ryu B.-G."/>
            <person name="Han S.-S."/>
            <person name="Kang H.K."/>
            <person name="Choi H.W."/>
            <person name="Chung E.J."/>
            <person name="Choi K.-M."/>
        </authorList>
    </citation>
    <scope>NUCLEOTIDE SEQUENCE [LARGE SCALE GENOMIC DNA]</scope>
    <source>
        <strain evidence="6 7">NKJ218</strain>
    </source>
</reference>
<comment type="subcellular location">
    <subcellularLocation>
        <location evidence="1">Membrane</location>
        <topology evidence="1">Multi-pass membrane protein</topology>
    </subcellularLocation>
</comment>
<evidence type="ECO:0000313" key="6">
    <source>
        <dbReference type="EMBL" id="QBR47073.1"/>
    </source>
</evidence>
<feature type="transmembrane region" description="Helical" evidence="5">
    <location>
        <begin position="109"/>
        <end position="133"/>
    </location>
</feature>
<keyword evidence="3 5" id="KW-1133">Transmembrane helix</keyword>
<keyword evidence="4 5" id="KW-0472">Membrane</keyword>
<dbReference type="EMBL" id="CP037939">
    <property type="protein sequence ID" value="QBR47073.1"/>
    <property type="molecule type" value="Genomic_DNA"/>
</dbReference>
<evidence type="ECO:0000256" key="4">
    <source>
        <dbReference type="ARBA" id="ARBA00023136"/>
    </source>
</evidence>
<protein>
    <submittedName>
        <fullName evidence="6">CvpA family protein</fullName>
    </submittedName>
</protein>
<proteinExistence type="predicted"/>